<keyword evidence="2" id="KW-1185">Reference proteome</keyword>
<evidence type="ECO:0000313" key="1">
    <source>
        <dbReference type="EMBL" id="THU50908.1"/>
    </source>
</evidence>
<name>A0A4S8IQK1_MUSBA</name>
<accession>A0A4S8IQK1</accession>
<protein>
    <submittedName>
        <fullName evidence="1">Uncharacterized protein</fullName>
    </submittedName>
</protein>
<dbReference type="AlphaFoldDB" id="A0A4S8IQK1"/>
<gene>
    <name evidence="1" type="ORF">C4D60_Mb06t25320</name>
</gene>
<proteinExistence type="predicted"/>
<evidence type="ECO:0000313" key="2">
    <source>
        <dbReference type="Proteomes" id="UP000317650"/>
    </source>
</evidence>
<organism evidence="1 2">
    <name type="scientific">Musa balbisiana</name>
    <name type="common">Banana</name>
    <dbReference type="NCBI Taxonomy" id="52838"/>
    <lineage>
        <taxon>Eukaryota</taxon>
        <taxon>Viridiplantae</taxon>
        <taxon>Streptophyta</taxon>
        <taxon>Embryophyta</taxon>
        <taxon>Tracheophyta</taxon>
        <taxon>Spermatophyta</taxon>
        <taxon>Magnoliopsida</taxon>
        <taxon>Liliopsida</taxon>
        <taxon>Zingiberales</taxon>
        <taxon>Musaceae</taxon>
        <taxon>Musa</taxon>
    </lineage>
</organism>
<comment type="caution">
    <text evidence="1">The sequence shown here is derived from an EMBL/GenBank/DDBJ whole genome shotgun (WGS) entry which is preliminary data.</text>
</comment>
<sequence length="133" mass="14665">MDGSASAQTPGHYWHLFNDPGLLPLGAVAGQLVFSVEAFLNLTHQVQARDALTFSEANTLSSDSANDSFQAQLWLLNQHFNEDKSIPLKFHLPTIEAYDGGSDSMEHVTTFWAQMAQSDTSDALMYRAFPTTL</sequence>
<dbReference type="EMBL" id="PYDT01000009">
    <property type="protein sequence ID" value="THU50908.1"/>
    <property type="molecule type" value="Genomic_DNA"/>
</dbReference>
<reference evidence="1 2" key="1">
    <citation type="journal article" date="2019" name="Nat. Plants">
        <title>Genome sequencing of Musa balbisiana reveals subgenome evolution and function divergence in polyploid bananas.</title>
        <authorList>
            <person name="Yao X."/>
        </authorList>
    </citation>
    <scope>NUCLEOTIDE SEQUENCE [LARGE SCALE GENOMIC DNA]</scope>
    <source>
        <strain evidence="2">cv. DH-PKW</strain>
        <tissue evidence="1">Leaves</tissue>
    </source>
</reference>
<dbReference type="Proteomes" id="UP000317650">
    <property type="component" value="Chromosome 6"/>
</dbReference>